<gene>
    <name evidence="9" type="ORF">P6N53_17510</name>
</gene>
<evidence type="ECO:0000256" key="3">
    <source>
        <dbReference type="ARBA" id="ARBA00022475"/>
    </source>
</evidence>
<keyword evidence="10" id="KW-1185">Reference proteome</keyword>
<dbReference type="EMBL" id="JARPTC010000031">
    <property type="protein sequence ID" value="MDO7789010.1"/>
    <property type="molecule type" value="Genomic_DNA"/>
</dbReference>
<evidence type="ECO:0000256" key="4">
    <source>
        <dbReference type="ARBA" id="ARBA00022692"/>
    </source>
</evidence>
<dbReference type="PANTHER" id="PTHR42920">
    <property type="entry name" value="OS03G0707200 PROTEIN-RELATED"/>
    <property type="match status" value="1"/>
</dbReference>
<reference evidence="9" key="1">
    <citation type="journal article" date="2023" name="J. Hazard. Mater.">
        <title>Anaerobic biodegradation of pyrene and benzo[a]pyrene by a new sulfate-reducing Desulforamulus aquiferis strain DSA.</title>
        <authorList>
            <person name="Zhang Z."/>
            <person name="Sun J."/>
            <person name="Gong X."/>
            <person name="Wang C."/>
            <person name="Wang H."/>
        </authorList>
    </citation>
    <scope>NUCLEOTIDE SEQUENCE</scope>
    <source>
        <strain evidence="9">DSA</strain>
    </source>
</reference>
<name>A0AAW7ZIZ1_9FIRM</name>
<accession>A0AAW7ZIZ1</accession>
<evidence type="ECO:0000256" key="6">
    <source>
        <dbReference type="ARBA" id="ARBA00023136"/>
    </source>
</evidence>
<feature type="transmembrane region" description="Helical" evidence="7">
    <location>
        <begin position="12"/>
        <end position="31"/>
    </location>
</feature>
<feature type="domain" description="EamA" evidence="8">
    <location>
        <begin position="147"/>
        <end position="279"/>
    </location>
</feature>
<keyword evidence="5 7" id="KW-1133">Transmembrane helix</keyword>
<keyword evidence="4 7" id="KW-0812">Transmembrane</keyword>
<feature type="transmembrane region" description="Helical" evidence="7">
    <location>
        <begin position="96"/>
        <end position="115"/>
    </location>
</feature>
<feature type="transmembrane region" description="Helical" evidence="7">
    <location>
        <begin position="122"/>
        <end position="139"/>
    </location>
</feature>
<dbReference type="PANTHER" id="PTHR42920:SF5">
    <property type="entry name" value="EAMA DOMAIN-CONTAINING PROTEIN"/>
    <property type="match status" value="1"/>
</dbReference>
<evidence type="ECO:0000313" key="10">
    <source>
        <dbReference type="Proteomes" id="UP001172911"/>
    </source>
</evidence>
<dbReference type="Proteomes" id="UP001172911">
    <property type="component" value="Unassembled WGS sequence"/>
</dbReference>
<dbReference type="Gene3D" id="1.10.3730.20">
    <property type="match status" value="1"/>
</dbReference>
<evidence type="ECO:0000256" key="5">
    <source>
        <dbReference type="ARBA" id="ARBA00022989"/>
    </source>
</evidence>
<dbReference type="AlphaFoldDB" id="A0AAW7ZIZ1"/>
<feature type="transmembrane region" description="Helical" evidence="7">
    <location>
        <begin position="209"/>
        <end position="226"/>
    </location>
</feature>
<reference evidence="9" key="2">
    <citation type="submission" date="2023-03" db="EMBL/GenBank/DDBJ databases">
        <authorList>
            <person name="Zhang Z."/>
        </authorList>
    </citation>
    <scope>NUCLEOTIDE SEQUENCE</scope>
    <source>
        <strain evidence="9">DSA</strain>
    </source>
</reference>
<feature type="transmembrane region" description="Helical" evidence="7">
    <location>
        <begin position="65"/>
        <end position="84"/>
    </location>
</feature>
<feature type="transmembrane region" description="Helical" evidence="7">
    <location>
        <begin position="177"/>
        <end position="197"/>
    </location>
</feature>
<keyword evidence="6 7" id="KW-0472">Membrane</keyword>
<dbReference type="InterPro" id="IPR000620">
    <property type="entry name" value="EamA_dom"/>
</dbReference>
<dbReference type="InterPro" id="IPR037185">
    <property type="entry name" value="EmrE-like"/>
</dbReference>
<feature type="transmembrane region" description="Helical" evidence="7">
    <location>
        <begin position="238"/>
        <end position="258"/>
    </location>
</feature>
<proteinExistence type="inferred from homology"/>
<feature type="domain" description="EamA" evidence="8">
    <location>
        <begin position="8"/>
        <end position="138"/>
    </location>
</feature>
<dbReference type="RefSeq" id="WP_304545459.1">
    <property type="nucleotide sequence ID" value="NZ_JARPTC010000031.1"/>
</dbReference>
<feature type="transmembrane region" description="Helical" evidence="7">
    <location>
        <begin position="145"/>
        <end position="165"/>
    </location>
</feature>
<comment type="similarity">
    <text evidence="2">Belongs to the EamA transporter family.</text>
</comment>
<evidence type="ECO:0000256" key="7">
    <source>
        <dbReference type="SAM" id="Phobius"/>
    </source>
</evidence>
<feature type="transmembrane region" description="Helical" evidence="7">
    <location>
        <begin position="37"/>
        <end position="56"/>
    </location>
</feature>
<dbReference type="InterPro" id="IPR051258">
    <property type="entry name" value="Diverse_Substrate_Transporter"/>
</dbReference>
<protein>
    <submittedName>
        <fullName evidence="9">DMT family transporter</fullName>
    </submittedName>
</protein>
<feature type="transmembrane region" description="Helical" evidence="7">
    <location>
        <begin position="264"/>
        <end position="282"/>
    </location>
</feature>
<evidence type="ECO:0000256" key="1">
    <source>
        <dbReference type="ARBA" id="ARBA00004651"/>
    </source>
</evidence>
<dbReference type="SUPFAM" id="SSF103481">
    <property type="entry name" value="Multidrug resistance efflux transporter EmrE"/>
    <property type="match status" value="2"/>
</dbReference>
<evidence type="ECO:0000259" key="8">
    <source>
        <dbReference type="Pfam" id="PF00892"/>
    </source>
</evidence>
<organism evidence="9 10">
    <name type="scientific">Desulforamulus aquiferis</name>
    <dbReference type="NCBI Taxonomy" id="1397668"/>
    <lineage>
        <taxon>Bacteria</taxon>
        <taxon>Bacillati</taxon>
        <taxon>Bacillota</taxon>
        <taxon>Clostridia</taxon>
        <taxon>Eubacteriales</taxon>
        <taxon>Peptococcaceae</taxon>
        <taxon>Desulforamulus</taxon>
    </lineage>
</organism>
<comment type="subcellular location">
    <subcellularLocation>
        <location evidence="1">Cell membrane</location>
        <topology evidence="1">Multi-pass membrane protein</topology>
    </subcellularLocation>
</comment>
<dbReference type="GO" id="GO:0005886">
    <property type="term" value="C:plasma membrane"/>
    <property type="evidence" value="ECO:0007669"/>
    <property type="project" value="UniProtKB-SubCell"/>
</dbReference>
<dbReference type="Pfam" id="PF00892">
    <property type="entry name" value="EamA"/>
    <property type="match status" value="2"/>
</dbReference>
<evidence type="ECO:0000256" key="2">
    <source>
        <dbReference type="ARBA" id="ARBA00007362"/>
    </source>
</evidence>
<keyword evidence="3" id="KW-1003">Cell membrane</keyword>
<comment type="caution">
    <text evidence="9">The sequence shown here is derived from an EMBL/GenBank/DDBJ whole genome shotgun (WGS) entry which is preliminary data.</text>
</comment>
<evidence type="ECO:0000313" key="9">
    <source>
        <dbReference type="EMBL" id="MDO7789010.1"/>
    </source>
</evidence>
<sequence>MSKLKQIKADLALLAVAFVWGITFVVVQDALSGIGPYYFIGIRFAIAFLFLGLIYWRRLLNLSPGAIKAGIIIGIFLFAGYAFQTVGLKYTTASNAGFITGLAVILVPLFSAIVSRKIPGPAVAAGVISATLGLALLSLGDNLSLNFGDILVFFCAISFAGHIILVGKYAPSYDPAALAILQIGVVAIISLACGAALETMPEQFTRPVWIGIFSTAIPATALAFLIQNSVQRYTTPTHTAIIFIMEPVFAAGAGWLLAGEILTARQWLGCLLILLGMLISELKGLLNIKAFKKTETG</sequence>